<reference evidence="2 3" key="1">
    <citation type="journal article" date="2011" name="J. Bacteriol.">
        <title>Genome sequence of Taylorella equigenitalis MCE9, the causative agent of contagious equine metritis.</title>
        <authorList>
            <person name="Hebert L."/>
            <person name="Moumen B."/>
            <person name="Duquesne F."/>
            <person name="Breuil M.F."/>
            <person name="Laugier C."/>
            <person name="Batto J.M."/>
            <person name="Renault P."/>
            <person name="Petry S."/>
        </authorList>
    </citation>
    <scope>NUCLEOTIDE SEQUENCE [LARGE SCALE GENOMIC DNA]</scope>
    <source>
        <strain evidence="2 3">MCE9</strain>
    </source>
</reference>
<name>A0A654KGM1_TAYEM</name>
<keyword evidence="1" id="KW-0472">Membrane</keyword>
<feature type="transmembrane region" description="Helical" evidence="1">
    <location>
        <begin position="171"/>
        <end position="194"/>
    </location>
</feature>
<feature type="transmembrane region" description="Helical" evidence="1">
    <location>
        <begin position="68"/>
        <end position="88"/>
    </location>
</feature>
<dbReference type="PANTHER" id="PTHR35804:SF1">
    <property type="entry name" value="LYSINE EXPORTER LYSO"/>
    <property type="match status" value="1"/>
</dbReference>
<evidence type="ECO:0000256" key="1">
    <source>
        <dbReference type="SAM" id="Phobius"/>
    </source>
</evidence>
<dbReference type="GO" id="GO:0005886">
    <property type="term" value="C:plasma membrane"/>
    <property type="evidence" value="ECO:0007669"/>
    <property type="project" value="TreeGrafter"/>
</dbReference>
<organism evidence="2 3">
    <name type="scientific">Taylorella equigenitalis (strain MCE9)</name>
    <dbReference type="NCBI Taxonomy" id="937774"/>
    <lineage>
        <taxon>Bacteria</taxon>
        <taxon>Pseudomonadati</taxon>
        <taxon>Pseudomonadota</taxon>
        <taxon>Betaproteobacteria</taxon>
        <taxon>Burkholderiales</taxon>
        <taxon>Alcaligenaceae</taxon>
        <taxon>Taylorella</taxon>
    </lineage>
</organism>
<sequence>MTHLIQTISPLFLAIAMGVFVGRTVPSKFTKPAVLKLGVLVWILLFAIGWEFGLVYEQLSNPSAIIKNALIFSLSVSLGIATLMAIIYKQKPATNKKDTREDIKFSHIILEVVLALASVSAGLTFSISLVSNGISANWMPAPMVFLYIMLFLIGVDITFSPLKIRQLKKKVLLMPIVITTISLITGVITAQILGLSWKDGLLFSCGFGWFSLSGTMVAGQIGEVYGATMLLTDLFRELLSIFVIFFIGHKYPDSAIATAGGTAMDTTLPIIRKTCGFEYTLQGLYIGIAFTLITPFLLTAILSSY</sequence>
<feature type="transmembrane region" description="Helical" evidence="1">
    <location>
        <begin position="37"/>
        <end position="56"/>
    </location>
</feature>
<evidence type="ECO:0008006" key="4">
    <source>
        <dbReference type="Google" id="ProtNLM"/>
    </source>
</evidence>
<keyword evidence="1" id="KW-0812">Transmembrane</keyword>
<feature type="transmembrane region" description="Helical" evidence="1">
    <location>
        <begin position="141"/>
        <end position="159"/>
    </location>
</feature>
<dbReference type="GO" id="GO:0015661">
    <property type="term" value="F:L-lysine efflux transmembrane transporter activity"/>
    <property type="evidence" value="ECO:0007669"/>
    <property type="project" value="InterPro"/>
</dbReference>
<dbReference type="AlphaFoldDB" id="A0A654KGM1"/>
<feature type="transmembrane region" description="Helical" evidence="1">
    <location>
        <begin position="6"/>
        <end position="25"/>
    </location>
</feature>
<dbReference type="KEGG" id="teq:TEQUI_0665"/>
<keyword evidence="1" id="KW-1133">Transmembrane helix</keyword>
<gene>
    <name evidence="2" type="ordered locus">TEQUI_0665</name>
</gene>
<dbReference type="Proteomes" id="UP000007472">
    <property type="component" value="Chromosome"/>
</dbReference>
<dbReference type="PANTHER" id="PTHR35804">
    <property type="entry name" value="LYSINE EXPORTER LYSO"/>
    <property type="match status" value="1"/>
</dbReference>
<evidence type="ECO:0000313" key="2">
    <source>
        <dbReference type="EMBL" id="ADU91603.1"/>
    </source>
</evidence>
<feature type="transmembrane region" description="Helical" evidence="1">
    <location>
        <begin position="283"/>
        <end position="302"/>
    </location>
</feature>
<dbReference type="EMBL" id="CP002456">
    <property type="protein sequence ID" value="ADU91603.1"/>
    <property type="molecule type" value="Genomic_DNA"/>
</dbReference>
<protein>
    <recommendedName>
        <fullName evidence="4">Surface protein</fullName>
    </recommendedName>
</protein>
<dbReference type="Pfam" id="PF03956">
    <property type="entry name" value="Lys_export"/>
    <property type="match status" value="1"/>
</dbReference>
<proteinExistence type="predicted"/>
<evidence type="ECO:0000313" key="3">
    <source>
        <dbReference type="Proteomes" id="UP000007472"/>
    </source>
</evidence>
<feature type="transmembrane region" description="Helical" evidence="1">
    <location>
        <begin position="108"/>
        <end position="129"/>
    </location>
</feature>
<dbReference type="InterPro" id="IPR005642">
    <property type="entry name" value="LysO"/>
</dbReference>
<accession>A0A654KGM1</accession>